<reference evidence="1 3" key="1">
    <citation type="journal article" date="2015" name="Int. J. Syst. Evol. Microbiol.">
        <title>Bacillus glycinifermentans sp. nov., isolated from fermented soybean paste.</title>
        <authorList>
            <person name="Kim S.J."/>
            <person name="Dunlap C.A."/>
            <person name="Kwon S.W."/>
            <person name="Rooney A.P."/>
        </authorList>
    </citation>
    <scope>NUCLEOTIDE SEQUENCE [LARGE SCALE GENOMIC DNA]</scope>
    <source>
        <strain evidence="1 3">GO-13</strain>
    </source>
</reference>
<evidence type="ECO:0000313" key="3">
    <source>
        <dbReference type="Proteomes" id="UP000036168"/>
    </source>
</evidence>
<accession>A0A0T6BTK3</accession>
<reference evidence="1" key="2">
    <citation type="submission" date="2015-10" db="EMBL/GenBank/DDBJ databases">
        <authorList>
            <person name="Gilbert D.G."/>
        </authorList>
    </citation>
    <scope>NUCLEOTIDE SEQUENCE</scope>
    <source>
        <strain evidence="1">GO-13</strain>
    </source>
</reference>
<dbReference type="AlphaFoldDB" id="A0A0T6BTK3"/>
<comment type="caution">
    <text evidence="1">The sequence shown here is derived from an EMBL/GenBank/DDBJ whole genome shotgun (WGS) entry which is preliminary data.</text>
</comment>
<dbReference type="OrthoDB" id="165483at2"/>
<proteinExistence type="predicted"/>
<dbReference type="SUPFAM" id="SSF140663">
    <property type="entry name" value="TTHA0068-like"/>
    <property type="match status" value="1"/>
</dbReference>
<dbReference type="Pfam" id="PF03745">
    <property type="entry name" value="DUF309"/>
    <property type="match status" value="1"/>
</dbReference>
<protein>
    <submittedName>
        <fullName evidence="2">DUF309 domain-containing protein</fullName>
    </submittedName>
</protein>
<dbReference type="InterPro" id="IPR023203">
    <property type="entry name" value="TTHA0068_sf"/>
</dbReference>
<dbReference type="EMBL" id="JARRTL010000008">
    <property type="protein sequence ID" value="MEC0484737.1"/>
    <property type="molecule type" value="Genomic_DNA"/>
</dbReference>
<dbReference type="PANTHER" id="PTHR34796">
    <property type="entry name" value="EXPRESSED PROTEIN"/>
    <property type="match status" value="1"/>
</dbReference>
<dbReference type="STRING" id="1664069.BGLY_2733"/>
<dbReference type="Proteomes" id="UP000036168">
    <property type="component" value="Unassembled WGS sequence"/>
</dbReference>
<dbReference type="Proteomes" id="UP001341297">
    <property type="component" value="Unassembled WGS sequence"/>
</dbReference>
<keyword evidence="4" id="KW-1185">Reference proteome</keyword>
<gene>
    <name evidence="1" type="ORF">AB447_210560</name>
    <name evidence="2" type="ORF">P8828_07710</name>
</gene>
<sequence length="174" mass="20646">MYPESYIDYLTEFHGARDYFECHEILEEHWKKDPPGKRKIYWVGLIQLAVALYHQRRNNFTGAKRLMANSIRILEAEKAAVESLGLDHERLVSLLRETLQHIEAHSPYESIMLPVTDEALIEACLRECEQKSYHWGQNSRMTDDFLIHKHRLRDRTDVLAEREKEIARRKKSRG</sequence>
<dbReference type="PANTHER" id="PTHR34796:SF1">
    <property type="entry name" value="EXPRESSED PROTEIN"/>
    <property type="match status" value="1"/>
</dbReference>
<dbReference type="RefSeq" id="WP_048352893.1">
    <property type="nucleotide sequence ID" value="NZ_CP023481.1"/>
</dbReference>
<dbReference type="EMBL" id="LECW02000004">
    <property type="protein sequence ID" value="KRT94969.1"/>
    <property type="molecule type" value="Genomic_DNA"/>
</dbReference>
<evidence type="ECO:0000313" key="4">
    <source>
        <dbReference type="Proteomes" id="UP001341297"/>
    </source>
</evidence>
<dbReference type="Gene3D" id="1.10.3450.10">
    <property type="entry name" value="TTHA0068-like"/>
    <property type="match status" value="1"/>
</dbReference>
<organism evidence="1 3">
    <name type="scientific">Bacillus glycinifermentans</name>
    <dbReference type="NCBI Taxonomy" id="1664069"/>
    <lineage>
        <taxon>Bacteria</taxon>
        <taxon>Bacillati</taxon>
        <taxon>Bacillota</taxon>
        <taxon>Bacilli</taxon>
        <taxon>Bacillales</taxon>
        <taxon>Bacillaceae</taxon>
        <taxon>Bacillus</taxon>
    </lineage>
</organism>
<reference evidence="2 4" key="3">
    <citation type="submission" date="2023-03" db="EMBL/GenBank/DDBJ databases">
        <title>Agriculturally important microbes genome sequencing.</title>
        <authorList>
            <person name="Dunlap C."/>
        </authorList>
    </citation>
    <scope>NUCLEOTIDE SEQUENCE [LARGE SCALE GENOMIC DNA]</scope>
    <source>
        <strain evidence="2 4">CBP-3203</strain>
    </source>
</reference>
<dbReference type="InterPro" id="IPR005500">
    <property type="entry name" value="DUF309"/>
</dbReference>
<name>A0A0T6BTK3_9BACI</name>
<evidence type="ECO:0000313" key="1">
    <source>
        <dbReference type="EMBL" id="KRT94969.1"/>
    </source>
</evidence>
<evidence type="ECO:0000313" key="2">
    <source>
        <dbReference type="EMBL" id="MEC0484737.1"/>
    </source>
</evidence>